<keyword evidence="1" id="KW-0472">Membrane</keyword>
<evidence type="ECO:0000313" key="3">
    <source>
        <dbReference type="EMBL" id="TDG02303.1"/>
    </source>
</evidence>
<keyword evidence="3" id="KW-0813">Transport</keyword>
<dbReference type="AlphaFoldDB" id="A0A4R5L1U9"/>
<keyword evidence="3" id="KW-0406">Ion transport</keyword>
<dbReference type="Proteomes" id="UP000295606">
    <property type="component" value="Unassembled WGS sequence"/>
</dbReference>
<name>A0A4R5L1U9_9BURK</name>
<evidence type="ECO:0000259" key="2">
    <source>
        <dbReference type="Pfam" id="PF07885"/>
    </source>
</evidence>
<keyword evidence="1" id="KW-1133">Transmembrane helix</keyword>
<evidence type="ECO:0000313" key="4">
    <source>
        <dbReference type="Proteomes" id="UP000295606"/>
    </source>
</evidence>
<evidence type="ECO:0000256" key="1">
    <source>
        <dbReference type="SAM" id="Phobius"/>
    </source>
</evidence>
<gene>
    <name evidence="3" type="ORF">E1N52_40350</name>
</gene>
<keyword evidence="1" id="KW-0812">Transmembrane</keyword>
<organism evidence="3 4">
    <name type="scientific">Paraburkholderia guartelaensis</name>
    <dbReference type="NCBI Taxonomy" id="2546446"/>
    <lineage>
        <taxon>Bacteria</taxon>
        <taxon>Pseudomonadati</taxon>
        <taxon>Pseudomonadota</taxon>
        <taxon>Betaproteobacteria</taxon>
        <taxon>Burkholderiales</taxon>
        <taxon>Burkholderiaceae</taxon>
        <taxon>Paraburkholderia</taxon>
    </lineage>
</organism>
<reference evidence="3 4" key="1">
    <citation type="submission" date="2019-03" db="EMBL/GenBank/DDBJ databases">
        <title>Paraburkholderia sp. isolated from native Mimosa gymnas in Guartela State Park, Brazil.</title>
        <authorList>
            <person name="Paulitsch F."/>
            <person name="Hungria M."/>
            <person name="Delamuta J.R.M."/>
            <person name="Ribeiro R.A."/>
            <person name="Dall'Agnol R."/>
            <person name="Silva J.S.B."/>
        </authorList>
    </citation>
    <scope>NUCLEOTIDE SEQUENCE [LARGE SCALE GENOMIC DNA]</scope>
    <source>
        <strain evidence="3 4">CNPSo 3008</strain>
    </source>
</reference>
<protein>
    <submittedName>
        <fullName evidence="3">Two pore domain potassium channel family protein</fullName>
    </submittedName>
</protein>
<feature type="domain" description="Potassium channel" evidence="2">
    <location>
        <begin position="15"/>
        <end position="70"/>
    </location>
</feature>
<dbReference type="OrthoDB" id="9799090at2"/>
<feature type="transmembrane region" description="Helical" evidence="1">
    <location>
        <begin position="49"/>
        <end position="70"/>
    </location>
</feature>
<keyword evidence="3" id="KW-0407">Ion channel</keyword>
<dbReference type="InterPro" id="IPR013099">
    <property type="entry name" value="K_chnl_dom"/>
</dbReference>
<dbReference type="EMBL" id="SMOD01000067">
    <property type="protein sequence ID" value="TDG02303.1"/>
    <property type="molecule type" value="Genomic_DNA"/>
</dbReference>
<proteinExistence type="predicted"/>
<dbReference type="Pfam" id="PF07885">
    <property type="entry name" value="Ion_trans_2"/>
    <property type="match status" value="1"/>
</dbReference>
<dbReference type="Gene3D" id="1.10.287.70">
    <property type="match status" value="1"/>
</dbReference>
<dbReference type="GO" id="GO:0034220">
    <property type="term" value="P:monoatomic ion transmembrane transport"/>
    <property type="evidence" value="ECO:0007669"/>
    <property type="project" value="UniProtKB-KW"/>
</dbReference>
<accession>A0A4R5L1U9</accession>
<sequence length="81" mass="8494">MYNFGSPVDSGSRSPCSFAETLYFCAMRAITIGYSKIFPTTTVGRVDSVLLGVVGILAVSTVAAATVRAVDDAIEKGGTRR</sequence>
<dbReference type="SUPFAM" id="SSF81324">
    <property type="entry name" value="Voltage-gated potassium channels"/>
    <property type="match status" value="1"/>
</dbReference>
<comment type="caution">
    <text evidence="3">The sequence shown here is derived from an EMBL/GenBank/DDBJ whole genome shotgun (WGS) entry which is preliminary data.</text>
</comment>